<dbReference type="InterPro" id="IPR041662">
    <property type="entry name" value="SusD-like_2"/>
</dbReference>
<gene>
    <name evidence="2" type="ORF">DDR33_02070</name>
</gene>
<dbReference type="Gene3D" id="1.25.40.390">
    <property type="match status" value="1"/>
</dbReference>
<dbReference type="OrthoDB" id="9766256at2"/>
<keyword evidence="3" id="KW-1185">Reference proteome</keyword>
<dbReference type="PROSITE" id="PS51257">
    <property type="entry name" value="PROKAR_LIPOPROTEIN"/>
    <property type="match status" value="1"/>
</dbReference>
<accession>A0A2U2PMW7</accession>
<evidence type="ECO:0000313" key="2">
    <source>
        <dbReference type="EMBL" id="PWG82668.1"/>
    </source>
</evidence>
<sequence length="513" mass="57122">MKKIKIYASVLLLLLSGTACKKALDINDNDPNYLKDTEAKFLLPSGLAYSASRVGGDFQLIGGFWSQHYTQNNNASQYRTLDQYNLTISSYNDTWSNMWSGALSDLKLAMQRASAKGEWHYYLAAEVMAAFDYHILNDFYGAIPVKEGLDFATYPQPKFDDSKVVNGIIISMLDDAISKASQASALDPMGKEDFIFNGDIENWVAFAKSLKLKILMRDFSTNQAAITTLLGDNLLAADAKMDVFIDAENKSNPLYEQDRRKLNNAGNMRASNTLLKYLLANQDPRIGAFYEKTILSSTIDPETGKIVVDEETGEPWPEYYGLEQGDYLANEDISQTSRAVIKPTDPVFFMSAAEVAFLKAEAYARLGNVSEAKTNYDRGVTLAFERWNSASLPLNAAPFLASGGKYEFHSTAGLGGMLEQIITQKWVAAARSQAWDSFFDQNRTGYPLISNVDTEDDEYVPGEYTIAVNSVLAAGKLPRRLLFPKRSSDYNPNTPSVVPITTPMWWHKEANQN</sequence>
<keyword evidence="1" id="KW-0732">Signal</keyword>
<evidence type="ECO:0000256" key="1">
    <source>
        <dbReference type="SAM" id="SignalP"/>
    </source>
</evidence>
<evidence type="ECO:0000313" key="3">
    <source>
        <dbReference type="Proteomes" id="UP000245647"/>
    </source>
</evidence>
<dbReference type="SUPFAM" id="SSF48452">
    <property type="entry name" value="TPR-like"/>
    <property type="match status" value="1"/>
</dbReference>
<reference evidence="2 3" key="1">
    <citation type="submission" date="2018-04" db="EMBL/GenBank/DDBJ databases">
        <title>Pedobacter chongqingensis sp. nov., isolated from a rottenly hemp rope.</title>
        <authorList>
            <person name="Cai Y."/>
        </authorList>
    </citation>
    <scope>NUCLEOTIDE SEQUENCE [LARGE SCALE GENOMIC DNA]</scope>
    <source>
        <strain evidence="2 3">FJ4-8</strain>
    </source>
</reference>
<dbReference type="Proteomes" id="UP000245647">
    <property type="component" value="Unassembled WGS sequence"/>
</dbReference>
<keyword evidence="2" id="KW-0449">Lipoprotein</keyword>
<dbReference type="RefSeq" id="WP_109414086.1">
    <property type="nucleotide sequence ID" value="NZ_QEAS01000001.1"/>
</dbReference>
<proteinExistence type="predicted"/>
<feature type="chain" id="PRO_5015786966" evidence="1">
    <location>
        <begin position="22"/>
        <end position="513"/>
    </location>
</feature>
<name>A0A2U2PMW7_9SPHI</name>
<dbReference type="InterPro" id="IPR011990">
    <property type="entry name" value="TPR-like_helical_dom_sf"/>
</dbReference>
<organism evidence="2 3">
    <name type="scientific">Pararcticibacter amylolyticus</name>
    <dbReference type="NCBI Taxonomy" id="2173175"/>
    <lineage>
        <taxon>Bacteria</taxon>
        <taxon>Pseudomonadati</taxon>
        <taxon>Bacteroidota</taxon>
        <taxon>Sphingobacteriia</taxon>
        <taxon>Sphingobacteriales</taxon>
        <taxon>Sphingobacteriaceae</taxon>
        <taxon>Pararcticibacter</taxon>
    </lineage>
</organism>
<dbReference type="Pfam" id="PF12771">
    <property type="entry name" value="SusD-like_2"/>
    <property type="match status" value="1"/>
</dbReference>
<dbReference type="AlphaFoldDB" id="A0A2U2PMW7"/>
<protein>
    <submittedName>
        <fullName evidence="2">SusD/RagB family nutrient-binding outer membrane lipoprotein</fullName>
    </submittedName>
</protein>
<feature type="signal peptide" evidence="1">
    <location>
        <begin position="1"/>
        <end position="21"/>
    </location>
</feature>
<dbReference type="EMBL" id="QEAS01000001">
    <property type="protein sequence ID" value="PWG82668.1"/>
    <property type="molecule type" value="Genomic_DNA"/>
</dbReference>
<comment type="caution">
    <text evidence="2">The sequence shown here is derived from an EMBL/GenBank/DDBJ whole genome shotgun (WGS) entry which is preliminary data.</text>
</comment>